<dbReference type="SUPFAM" id="SSF53850">
    <property type="entry name" value="Periplasmic binding protein-like II"/>
    <property type="match status" value="1"/>
</dbReference>
<sequence>MNSHKTKVNKKGLFAAGGALAAAASIFLGTFGEIAPTTANLAPKQSAPQLLAKKQDGITIVFPTRKDAPNLQIQANKVANFLSKDLGITVKAQISDETAAVEALRRNSVDIAFLSSRPALKAEELANARLHLGEIRAKYSGRYTYCSVFLVPKNSSLRTMGDRKATLAQLRGKKMAFTSPTSSSGFLYPTSELIKYKLVPNREGLDRFFGQVAYGGDYTKAIMEVVRGRADVAAVSEYAQYPPYITDADRNKLRVLYKICGVPAHGVVFNDEIPVVLREKIIKALLKLNKPENNDLLKGLYNSTELVRIDHNRHLQLVREAVKNLGMD</sequence>
<feature type="chain" id="PRO_5046135305" evidence="1">
    <location>
        <begin position="22"/>
        <end position="328"/>
    </location>
</feature>
<gene>
    <name evidence="2" type="ORF">WJM97_20035</name>
</gene>
<organism evidence="2 3">
    <name type="scientific">Okeanomitos corallinicola TIOX110</name>
    <dbReference type="NCBI Taxonomy" id="3133117"/>
    <lineage>
        <taxon>Bacteria</taxon>
        <taxon>Bacillati</taxon>
        <taxon>Cyanobacteriota</taxon>
        <taxon>Cyanophyceae</taxon>
        <taxon>Nostocales</taxon>
        <taxon>Aphanizomenonaceae</taxon>
        <taxon>Okeanomitos</taxon>
    </lineage>
</organism>
<reference evidence="2 3" key="1">
    <citation type="submission" date="2024-04" db="EMBL/GenBank/DDBJ databases">
        <title>Okeanomitos corallinicola gen. &amp; sp. nov. (Nostocales, Cyanobacteria), a new toxic marine heterocyst-forming cyanobacterium from a coral reef.</title>
        <authorList>
            <person name="Li H."/>
            <person name="Li R."/>
            <person name="Kang J."/>
            <person name="Hii K.S."/>
            <person name="Mohamed H.F."/>
            <person name="Xu X."/>
            <person name="Luo Z."/>
        </authorList>
    </citation>
    <scope>NUCLEOTIDE SEQUENCE [LARGE SCALE GENOMIC DNA]</scope>
    <source>
        <strain evidence="2 3">TIOX110</strain>
    </source>
</reference>
<feature type="signal peptide" evidence="1">
    <location>
        <begin position="1"/>
        <end position="21"/>
    </location>
</feature>
<dbReference type="PANTHER" id="PTHR35841:SF1">
    <property type="entry name" value="PHOSPHONATES-BINDING PERIPLASMIC PROTEIN"/>
    <property type="match status" value="1"/>
</dbReference>
<dbReference type="Gene3D" id="3.40.190.10">
    <property type="entry name" value="Periplasmic binding protein-like II"/>
    <property type="match status" value="2"/>
</dbReference>
<dbReference type="EMBL" id="CP150886">
    <property type="protein sequence ID" value="WZB87622.1"/>
    <property type="molecule type" value="Genomic_DNA"/>
</dbReference>
<accession>A0ABZ2URM2</accession>
<dbReference type="Pfam" id="PF12974">
    <property type="entry name" value="Phosphonate-bd"/>
    <property type="match status" value="1"/>
</dbReference>
<keyword evidence="1" id="KW-0732">Signal</keyword>
<evidence type="ECO:0000256" key="1">
    <source>
        <dbReference type="SAM" id="SignalP"/>
    </source>
</evidence>
<proteinExistence type="predicted"/>
<dbReference type="PANTHER" id="PTHR35841">
    <property type="entry name" value="PHOSPHONATES-BINDING PERIPLASMIC PROTEIN"/>
    <property type="match status" value="1"/>
</dbReference>
<keyword evidence="3" id="KW-1185">Reference proteome</keyword>
<dbReference type="Proteomes" id="UP001483337">
    <property type="component" value="Chromosome"/>
</dbReference>
<evidence type="ECO:0000313" key="3">
    <source>
        <dbReference type="Proteomes" id="UP001483337"/>
    </source>
</evidence>
<evidence type="ECO:0000313" key="2">
    <source>
        <dbReference type="EMBL" id="WZB87622.1"/>
    </source>
</evidence>
<dbReference type="RefSeq" id="WP_353930534.1">
    <property type="nucleotide sequence ID" value="NZ_CP150886.1"/>
</dbReference>
<protein>
    <submittedName>
        <fullName evidence="2">PhnD/SsuA/transferrin family substrate-binding protein</fullName>
    </submittedName>
</protein>
<name>A0ABZ2URM2_9CYAN</name>